<dbReference type="Proteomes" id="UP000885680">
    <property type="component" value="Unassembled WGS sequence"/>
</dbReference>
<gene>
    <name evidence="1" type="ORF">ENH89_04810</name>
</gene>
<evidence type="ECO:0000313" key="1">
    <source>
        <dbReference type="EMBL" id="HET99682.1"/>
    </source>
</evidence>
<dbReference type="EMBL" id="DRGN01000063">
    <property type="protein sequence ID" value="HET99682.1"/>
    <property type="molecule type" value="Genomic_DNA"/>
</dbReference>
<comment type="caution">
    <text evidence="1">The sequence shown here is derived from an EMBL/GenBank/DDBJ whole genome shotgun (WGS) entry which is preliminary data.</text>
</comment>
<reference evidence="1" key="1">
    <citation type="journal article" date="2020" name="mSystems">
        <title>Genome- and Community-Level Interaction Insights into Carbon Utilization and Element Cycling Functions of Hydrothermarchaeota in Hydrothermal Sediment.</title>
        <authorList>
            <person name="Zhou Z."/>
            <person name="Liu Y."/>
            <person name="Xu W."/>
            <person name="Pan J."/>
            <person name="Luo Z.H."/>
            <person name="Li M."/>
        </authorList>
    </citation>
    <scope>NUCLEOTIDE SEQUENCE</scope>
    <source>
        <strain evidence="1">HyVt-347</strain>
    </source>
</reference>
<proteinExistence type="predicted"/>
<dbReference type="AlphaFoldDB" id="A0A9C9NEE9"/>
<evidence type="ECO:0000313" key="2">
    <source>
        <dbReference type="Proteomes" id="UP000885680"/>
    </source>
</evidence>
<organism evidence="1 2">
    <name type="scientific">Aurantimonas coralicida</name>
    <dbReference type="NCBI Taxonomy" id="182270"/>
    <lineage>
        <taxon>Bacteria</taxon>
        <taxon>Pseudomonadati</taxon>
        <taxon>Pseudomonadota</taxon>
        <taxon>Alphaproteobacteria</taxon>
        <taxon>Hyphomicrobiales</taxon>
        <taxon>Aurantimonadaceae</taxon>
        <taxon>Aurantimonas</taxon>
    </lineage>
</organism>
<feature type="non-terminal residue" evidence="1">
    <location>
        <position position="68"/>
    </location>
</feature>
<protein>
    <submittedName>
        <fullName evidence="1">Uncharacterized protein</fullName>
    </submittedName>
</protein>
<sequence>MATDQLALYNIALAAVGERSIASLTEGREPRRLLDEIWNRGAGAIEYFLEQGYWNFAIRTVQIDRSTS</sequence>
<accession>A0A9C9NEE9</accession>
<name>A0A9C9NEE9_9HYPH</name>